<accession>A0A9W5TB51</accession>
<keyword evidence="1" id="KW-0378">Hydrolase</keyword>
<dbReference type="Gene3D" id="3.90.70.130">
    <property type="match status" value="1"/>
</dbReference>
<feature type="domain" description="UFSP1/2/DUB catalytic" evidence="3">
    <location>
        <begin position="501"/>
        <end position="678"/>
    </location>
</feature>
<reference evidence="4" key="1">
    <citation type="submission" date="2019-12" db="EMBL/GenBank/DDBJ databases">
        <title>Genome sequence of Babesia ovis.</title>
        <authorList>
            <person name="Yamagishi J."/>
            <person name="Sevinc F."/>
            <person name="Xuan X."/>
        </authorList>
    </citation>
    <scope>NUCLEOTIDE SEQUENCE</scope>
    <source>
        <strain evidence="4">Selcuk</strain>
    </source>
</reference>
<protein>
    <submittedName>
        <fullName evidence="4">Peptidase family protein c78</fullName>
    </submittedName>
</protein>
<evidence type="ECO:0000313" key="4">
    <source>
        <dbReference type="EMBL" id="GFE53493.1"/>
    </source>
</evidence>
<dbReference type="EMBL" id="BLIY01000006">
    <property type="protein sequence ID" value="GFE53493.1"/>
    <property type="molecule type" value="Genomic_DNA"/>
</dbReference>
<dbReference type="Proteomes" id="UP001057455">
    <property type="component" value="Unassembled WGS sequence"/>
</dbReference>
<dbReference type="SUPFAM" id="SSF54001">
    <property type="entry name" value="Cysteine proteinases"/>
    <property type="match status" value="1"/>
</dbReference>
<keyword evidence="5" id="KW-1185">Reference proteome</keyword>
<proteinExistence type="predicted"/>
<name>A0A9W5TB51_BABOV</name>
<evidence type="ECO:0000256" key="1">
    <source>
        <dbReference type="ARBA" id="ARBA00022801"/>
    </source>
</evidence>
<evidence type="ECO:0000259" key="3">
    <source>
        <dbReference type="Pfam" id="PF07910"/>
    </source>
</evidence>
<sequence length="700" mass="78336">MTIQLSLSLFNGLQSGELESHVKPCARLLCRFKDGNPEQEWICSYRVLDNGSRDSSWTLPNYLELCGILLVGEHQESNLLDAIPLIVRKRIYHMFKWIPSTDQGTLQESLQYFKVNHNGDNPEIKQTPITEIVWVENNLEEVKRRGYSMIATTFMARIPLDVNGELEVTREILGLKSVDQLPPALQTAVCEYLQKDINHVLRIGNEDLSMELHDIKHNALNDPLETGYAHLGFGSHQGCQKHALIYMNEPPSTSNTVHINALWQTSCIVPIEHVSESPSNELADGVLEALRHLTQQMFDDDNKLMVYVARGDKQVDGDTEPVPNTRGQQKNKVNPKAKGKSNTQLIKKPDVKKQNDTNSNLVDILNNAGPFEIGLSGYKRMFYLSVTLDRSSGDVAVQSVGIAEDSSPVDSIAIHMITKCYMDSATAEGSVIPFGGVNLMLFDLLSNQKPAKQCVSIAHPMVHLKLLIGMKSLVDLSIPISPHFNKSMFPQWISNKTARATLVKGPYQYYHYNQCGKNDSGWGCCYRSIQMVASWYLMQYRTLRPVPTHDEIQTYIKERDPSHAGLVVGSTTWIGTVEAGYFINWYLNYDTKTFYLSDVTEFRNYNGLIAKHFATVGSPIIMGAGMFAYVIVGICIGATANDVAYLIADPHYVGEDNVKQIQTKGAVGWKKIDFIAKAANGGFINLCCPLFDQYENHTAN</sequence>
<gene>
    <name evidence="4" type="ORF">BaOVIS_008970</name>
</gene>
<evidence type="ECO:0000313" key="5">
    <source>
        <dbReference type="Proteomes" id="UP001057455"/>
    </source>
</evidence>
<organism evidence="4 5">
    <name type="scientific">Babesia ovis</name>
    <dbReference type="NCBI Taxonomy" id="5869"/>
    <lineage>
        <taxon>Eukaryota</taxon>
        <taxon>Sar</taxon>
        <taxon>Alveolata</taxon>
        <taxon>Apicomplexa</taxon>
        <taxon>Aconoidasida</taxon>
        <taxon>Piroplasmida</taxon>
        <taxon>Babesiidae</taxon>
        <taxon>Babesia</taxon>
    </lineage>
</organism>
<dbReference type="InterPro" id="IPR038765">
    <property type="entry name" value="Papain-like_cys_pep_sf"/>
</dbReference>
<dbReference type="InterPro" id="IPR012462">
    <property type="entry name" value="UFSP1/2_DUB_cat"/>
</dbReference>
<dbReference type="PANTHER" id="PTHR48153">
    <property type="entry name" value="UFM1-SPECIFIC PROTEASE 2"/>
    <property type="match status" value="1"/>
</dbReference>
<dbReference type="PANTHER" id="PTHR48153:SF2">
    <property type="entry name" value="UFM1-SPECIFIC PROTEASE 2"/>
    <property type="match status" value="1"/>
</dbReference>
<dbReference type="OrthoDB" id="417506at2759"/>
<dbReference type="Pfam" id="PF07910">
    <property type="entry name" value="Peptidase_C78"/>
    <property type="match status" value="1"/>
</dbReference>
<dbReference type="GO" id="GO:0071567">
    <property type="term" value="F:deUFMylase activity"/>
    <property type="evidence" value="ECO:0007669"/>
    <property type="project" value="TreeGrafter"/>
</dbReference>
<dbReference type="AlphaFoldDB" id="A0A9W5TB51"/>
<evidence type="ECO:0000256" key="2">
    <source>
        <dbReference type="SAM" id="MobiDB-lite"/>
    </source>
</evidence>
<feature type="region of interest" description="Disordered" evidence="2">
    <location>
        <begin position="314"/>
        <end position="341"/>
    </location>
</feature>
<comment type="caution">
    <text evidence="4">The sequence shown here is derived from an EMBL/GenBank/DDBJ whole genome shotgun (WGS) entry which is preliminary data.</text>
</comment>